<name>A0A2Z2KED7_9BACL</name>
<evidence type="ECO:0000256" key="8">
    <source>
        <dbReference type="SAM" id="Phobius"/>
    </source>
</evidence>
<dbReference type="GO" id="GO:0016020">
    <property type="term" value="C:membrane"/>
    <property type="evidence" value="ECO:0007669"/>
    <property type="project" value="UniProtKB-SubCell"/>
</dbReference>
<evidence type="ECO:0000256" key="1">
    <source>
        <dbReference type="ARBA" id="ARBA00004141"/>
    </source>
</evidence>
<comment type="similarity">
    <text evidence="2">Belongs to the amino acid-polyamine-organocation (APC) superfamily. Spore germination protein (SGP) (TC 2.A.3.9) family.</text>
</comment>
<feature type="transmembrane region" description="Helical" evidence="8">
    <location>
        <begin position="150"/>
        <end position="170"/>
    </location>
</feature>
<dbReference type="PANTHER" id="PTHR34975:SF2">
    <property type="entry name" value="SPORE GERMINATION PROTEIN A2"/>
    <property type="match status" value="1"/>
</dbReference>
<evidence type="ECO:0000313" key="10">
    <source>
        <dbReference type="Proteomes" id="UP000249890"/>
    </source>
</evidence>
<protein>
    <submittedName>
        <fullName evidence="9">Spore gernimation protein</fullName>
    </submittedName>
</protein>
<feature type="transmembrane region" description="Helical" evidence="8">
    <location>
        <begin position="121"/>
        <end position="138"/>
    </location>
</feature>
<sequence>MFRRTDDKITTSQAAIFLTNTVLGAGILTLPRIVVEAVKTPDAWMSVVLGGAFMVFVILLMVKLSQQFPGKTVYQYSKRIVGTIPGGFLSSLLILYFIIIAGFEIRVLAEVTLFYLLEGTPIWAIVIPFIWVGAYLVYGGINSIARVFQIVFPISILILVICYILSARLFDLQNLRPVLSDGILPVIRGTKSIILLFTGVEVIMTLVAFMQHPQQAVKGMLLGFGVPLILYLVTVVAVVGGLSIDSVITSTWPTIDLVRSFEVSGFFFERFEVPLLVIWLMQMFCNFCSFFFNASLGISQIFHLKIHPVMFALMPVIFISTMLPKQINDVFSMGEFIGNMGVVIFLLLPVLLSVVLIIRKKGMKQNV</sequence>
<evidence type="ECO:0000256" key="3">
    <source>
        <dbReference type="ARBA" id="ARBA00022448"/>
    </source>
</evidence>
<feature type="transmembrane region" description="Helical" evidence="8">
    <location>
        <begin position="336"/>
        <end position="358"/>
    </location>
</feature>
<dbReference type="RefSeq" id="WP_087914419.1">
    <property type="nucleotide sequence ID" value="NZ_CP021780.1"/>
</dbReference>
<dbReference type="InterPro" id="IPR004761">
    <property type="entry name" value="Spore_GerAB"/>
</dbReference>
<evidence type="ECO:0000313" key="9">
    <source>
        <dbReference type="EMBL" id="ASA20399.1"/>
    </source>
</evidence>
<dbReference type="GO" id="GO:0009847">
    <property type="term" value="P:spore germination"/>
    <property type="evidence" value="ECO:0007669"/>
    <property type="project" value="InterPro"/>
</dbReference>
<keyword evidence="10" id="KW-1185">Reference proteome</keyword>
<keyword evidence="3" id="KW-0813">Transport</keyword>
<keyword evidence="6 8" id="KW-1133">Transmembrane helix</keyword>
<accession>A0A2Z2KED7</accession>
<dbReference type="EMBL" id="CP021780">
    <property type="protein sequence ID" value="ASA20399.1"/>
    <property type="molecule type" value="Genomic_DNA"/>
</dbReference>
<evidence type="ECO:0000256" key="5">
    <source>
        <dbReference type="ARBA" id="ARBA00022692"/>
    </source>
</evidence>
<evidence type="ECO:0000256" key="2">
    <source>
        <dbReference type="ARBA" id="ARBA00007998"/>
    </source>
</evidence>
<proteinExistence type="inferred from homology"/>
<dbReference type="AlphaFoldDB" id="A0A2Z2KED7"/>
<dbReference type="NCBIfam" id="TIGR00912">
    <property type="entry name" value="2A0309"/>
    <property type="match status" value="1"/>
</dbReference>
<dbReference type="Proteomes" id="UP000249890">
    <property type="component" value="Chromosome"/>
</dbReference>
<feature type="transmembrane region" description="Helical" evidence="8">
    <location>
        <begin position="83"/>
        <end position="109"/>
    </location>
</feature>
<keyword evidence="4" id="KW-0309">Germination</keyword>
<organism evidence="9 10">
    <name type="scientific">Paenibacillus donghaensis</name>
    <dbReference type="NCBI Taxonomy" id="414771"/>
    <lineage>
        <taxon>Bacteria</taxon>
        <taxon>Bacillati</taxon>
        <taxon>Bacillota</taxon>
        <taxon>Bacilli</taxon>
        <taxon>Bacillales</taxon>
        <taxon>Paenibacillaceae</taxon>
        <taxon>Paenibacillus</taxon>
    </lineage>
</organism>
<feature type="transmembrane region" description="Helical" evidence="8">
    <location>
        <begin position="273"/>
        <end position="294"/>
    </location>
</feature>
<gene>
    <name evidence="9" type="ORF">B9T62_06035</name>
</gene>
<reference evidence="9 10" key="1">
    <citation type="submission" date="2017-06" db="EMBL/GenBank/DDBJ databases">
        <title>Complete genome sequence of Paenibacillus donghaensis KCTC 13049T isolated from East Sea sediment, South Korea.</title>
        <authorList>
            <person name="Jung B.K."/>
            <person name="Hong S.-J."/>
            <person name="Shin J.-H."/>
        </authorList>
    </citation>
    <scope>NUCLEOTIDE SEQUENCE [LARGE SCALE GENOMIC DNA]</scope>
    <source>
        <strain evidence="9 10">KCTC 13049</strain>
    </source>
</reference>
<keyword evidence="7 8" id="KW-0472">Membrane</keyword>
<feature type="transmembrane region" description="Helical" evidence="8">
    <location>
        <begin position="306"/>
        <end position="324"/>
    </location>
</feature>
<feature type="transmembrane region" description="Helical" evidence="8">
    <location>
        <begin position="190"/>
        <end position="209"/>
    </location>
</feature>
<dbReference type="Pfam" id="PF03845">
    <property type="entry name" value="Spore_permease"/>
    <property type="match status" value="1"/>
</dbReference>
<dbReference type="KEGG" id="pdh:B9T62_06035"/>
<keyword evidence="5 8" id="KW-0812">Transmembrane</keyword>
<feature type="transmembrane region" description="Helical" evidence="8">
    <location>
        <begin position="43"/>
        <end position="62"/>
    </location>
</feature>
<dbReference type="PANTHER" id="PTHR34975">
    <property type="entry name" value="SPORE GERMINATION PROTEIN A2"/>
    <property type="match status" value="1"/>
</dbReference>
<evidence type="ECO:0000256" key="6">
    <source>
        <dbReference type="ARBA" id="ARBA00022989"/>
    </source>
</evidence>
<evidence type="ECO:0000256" key="7">
    <source>
        <dbReference type="ARBA" id="ARBA00023136"/>
    </source>
</evidence>
<evidence type="ECO:0000256" key="4">
    <source>
        <dbReference type="ARBA" id="ARBA00022544"/>
    </source>
</evidence>
<feature type="transmembrane region" description="Helical" evidence="8">
    <location>
        <begin position="221"/>
        <end position="244"/>
    </location>
</feature>
<dbReference type="OrthoDB" id="2716906at2"/>
<feature type="transmembrane region" description="Helical" evidence="8">
    <location>
        <begin position="12"/>
        <end position="31"/>
    </location>
</feature>
<comment type="subcellular location">
    <subcellularLocation>
        <location evidence="1">Membrane</location>
        <topology evidence="1">Multi-pass membrane protein</topology>
    </subcellularLocation>
</comment>
<dbReference type="Gene3D" id="1.20.1740.10">
    <property type="entry name" value="Amino acid/polyamine transporter I"/>
    <property type="match status" value="1"/>
</dbReference>